<evidence type="ECO:0000256" key="1">
    <source>
        <dbReference type="ARBA" id="ARBA00005440"/>
    </source>
</evidence>
<dbReference type="InterPro" id="IPR011065">
    <property type="entry name" value="Kunitz_inhibitor_STI-like_sf"/>
</dbReference>
<dbReference type="EMBL" id="CM031835">
    <property type="protein sequence ID" value="KAG6688973.1"/>
    <property type="molecule type" value="Genomic_DNA"/>
</dbReference>
<comment type="caution">
    <text evidence="4">The sequence shown here is derived from an EMBL/GenBank/DDBJ whole genome shotgun (WGS) entry which is preliminary data.</text>
</comment>
<organism evidence="4 5">
    <name type="scientific">Carya illinoinensis</name>
    <name type="common">Pecan</name>
    <dbReference type="NCBI Taxonomy" id="32201"/>
    <lineage>
        <taxon>Eukaryota</taxon>
        <taxon>Viridiplantae</taxon>
        <taxon>Streptophyta</taxon>
        <taxon>Embryophyta</taxon>
        <taxon>Tracheophyta</taxon>
        <taxon>Spermatophyta</taxon>
        <taxon>Magnoliopsida</taxon>
        <taxon>eudicotyledons</taxon>
        <taxon>Gunneridae</taxon>
        <taxon>Pentapetalae</taxon>
        <taxon>rosids</taxon>
        <taxon>fabids</taxon>
        <taxon>Fagales</taxon>
        <taxon>Juglandaceae</taxon>
        <taxon>Carya</taxon>
    </lineage>
</organism>
<gene>
    <name evidence="4" type="ORF">I3842_11G153400</name>
</gene>
<dbReference type="GO" id="GO:0004866">
    <property type="term" value="F:endopeptidase inhibitor activity"/>
    <property type="evidence" value="ECO:0007669"/>
    <property type="project" value="InterPro"/>
</dbReference>
<keyword evidence="2" id="KW-1015">Disulfide bond</keyword>
<reference evidence="4" key="1">
    <citation type="submission" date="2021-01" db="EMBL/GenBank/DDBJ databases">
        <authorList>
            <person name="Lovell J.T."/>
            <person name="Bentley N."/>
            <person name="Bhattarai G."/>
            <person name="Jenkins J.W."/>
            <person name="Sreedasyam A."/>
            <person name="Alarcon Y."/>
            <person name="Bock C."/>
            <person name="Boston L."/>
            <person name="Carlson J."/>
            <person name="Cervantes K."/>
            <person name="Clermont K."/>
            <person name="Krom N."/>
            <person name="Kubenka K."/>
            <person name="Mamidi S."/>
            <person name="Mattison C."/>
            <person name="Monteros M."/>
            <person name="Pisani C."/>
            <person name="Plott C."/>
            <person name="Rajasekar S."/>
            <person name="Rhein H.S."/>
            <person name="Rohla C."/>
            <person name="Song M."/>
            <person name="Hilaire R.S."/>
            <person name="Shu S."/>
            <person name="Wells L."/>
            <person name="Wang X."/>
            <person name="Webber J."/>
            <person name="Heerema R.J."/>
            <person name="Klein P."/>
            <person name="Conner P."/>
            <person name="Grauke L."/>
            <person name="Grimwood J."/>
            <person name="Schmutz J."/>
            <person name="Randall J.J."/>
        </authorList>
    </citation>
    <scope>NUCLEOTIDE SEQUENCE</scope>
    <source>
        <tissue evidence="4">Leaf</tissue>
    </source>
</reference>
<evidence type="ECO:0000256" key="3">
    <source>
        <dbReference type="SAM" id="SignalP"/>
    </source>
</evidence>
<dbReference type="Proteomes" id="UP000811246">
    <property type="component" value="Chromosome 11"/>
</dbReference>
<protein>
    <submittedName>
        <fullName evidence="4">Uncharacterized protein</fullName>
    </submittedName>
</protein>
<name>A0A922J0X0_CARIL</name>
<keyword evidence="3" id="KW-0732">Signal</keyword>
<dbReference type="SUPFAM" id="SSF50386">
    <property type="entry name" value="STI-like"/>
    <property type="match status" value="1"/>
</dbReference>
<proteinExistence type="inferred from homology"/>
<dbReference type="SMART" id="SM00452">
    <property type="entry name" value="STI"/>
    <property type="match status" value="1"/>
</dbReference>
<sequence>MELTRLVGSLSCCIFLVMMVISVAAQLSNDDSSPPVLDTTGLALKRDIEYYIKPPITDNGGRFTLIDRNGSCPLYVGQENVLGSDGFPVIFTPFVEGETLIRESRDTILSSHNLFTINYMEVACNFFKIQRIGARDNIYNIVWCPTEACNFCKFIFGTAGSLVENG</sequence>
<dbReference type="OrthoDB" id="1918435at2759"/>
<evidence type="ECO:0000313" key="5">
    <source>
        <dbReference type="Proteomes" id="UP000811246"/>
    </source>
</evidence>
<comment type="similarity">
    <text evidence="1">Belongs to the protease inhibitor I3 (leguminous Kunitz-type inhibitor) family.</text>
</comment>
<dbReference type="PANTHER" id="PTHR33107:SF81">
    <property type="entry name" value="TRYPSIN INHIBITOR A"/>
    <property type="match status" value="1"/>
</dbReference>
<dbReference type="Pfam" id="PF00197">
    <property type="entry name" value="Kunitz_legume"/>
    <property type="match status" value="1"/>
</dbReference>
<accession>A0A922J0X0</accession>
<dbReference type="InterPro" id="IPR002160">
    <property type="entry name" value="Prot_inh_Kunz-lg"/>
</dbReference>
<feature type="signal peptide" evidence="3">
    <location>
        <begin position="1"/>
        <end position="25"/>
    </location>
</feature>
<feature type="chain" id="PRO_5037564768" evidence="3">
    <location>
        <begin position="26"/>
        <end position="166"/>
    </location>
</feature>
<dbReference type="AlphaFoldDB" id="A0A922J0X0"/>
<dbReference type="Gene3D" id="2.80.10.50">
    <property type="match status" value="1"/>
</dbReference>
<dbReference type="PANTHER" id="PTHR33107">
    <property type="entry name" value="KUNITZ TRYPSIN INHIBITOR 2"/>
    <property type="match status" value="1"/>
</dbReference>
<evidence type="ECO:0000313" key="4">
    <source>
        <dbReference type="EMBL" id="KAG6688973.1"/>
    </source>
</evidence>
<evidence type="ECO:0000256" key="2">
    <source>
        <dbReference type="ARBA" id="ARBA00023157"/>
    </source>
</evidence>